<gene>
    <name evidence="2" type="ORF">SAMN04488004_10554</name>
</gene>
<protein>
    <submittedName>
        <fullName evidence="2">Uncharacterized protein</fullName>
    </submittedName>
</protein>
<feature type="chain" id="PRO_5011733554" evidence="1">
    <location>
        <begin position="20"/>
        <end position="221"/>
    </location>
</feature>
<dbReference type="Proteomes" id="UP000199550">
    <property type="component" value="Unassembled WGS sequence"/>
</dbReference>
<dbReference type="AlphaFoldDB" id="A0A1I4DSL1"/>
<name>A0A1I4DSL1_9RHOB</name>
<evidence type="ECO:0000256" key="1">
    <source>
        <dbReference type="SAM" id="SignalP"/>
    </source>
</evidence>
<sequence length="221" mass="23840">MLKILLIAMLSLSPIAAGAGAWARDEGTLFIAAGGNFLLSDGAELPVHYDPTVYAEYGLTKRVTLGLDVYTADKGRIASAFGFAAVPVGSITGANRAMVSLGYGYRLNPDTTTEALMRLGLSLGRGMDRGWLSADMSATIGMLDTTWRPKADFTYGHIWSDRWATTMQLQTGIGYYDDEYVKLNPTIIYTFTDKIKVNLGAVKALSGDGGSALKLETWLTF</sequence>
<proteinExistence type="predicted"/>
<dbReference type="RefSeq" id="WP_090186777.1">
    <property type="nucleotide sequence ID" value="NZ_FOTF01000005.1"/>
</dbReference>
<reference evidence="3" key="1">
    <citation type="submission" date="2016-10" db="EMBL/GenBank/DDBJ databases">
        <authorList>
            <person name="Varghese N."/>
            <person name="Submissions S."/>
        </authorList>
    </citation>
    <scope>NUCLEOTIDE SEQUENCE [LARGE SCALE GENOMIC DNA]</scope>
    <source>
        <strain evidence="3">DSM 16199</strain>
    </source>
</reference>
<keyword evidence="3" id="KW-1185">Reference proteome</keyword>
<organism evidence="2 3">
    <name type="scientific">Loktanella salsilacus</name>
    <dbReference type="NCBI Taxonomy" id="195913"/>
    <lineage>
        <taxon>Bacteria</taxon>
        <taxon>Pseudomonadati</taxon>
        <taxon>Pseudomonadota</taxon>
        <taxon>Alphaproteobacteria</taxon>
        <taxon>Rhodobacterales</taxon>
        <taxon>Roseobacteraceae</taxon>
        <taxon>Loktanella</taxon>
    </lineage>
</organism>
<evidence type="ECO:0000313" key="2">
    <source>
        <dbReference type="EMBL" id="SFK96678.1"/>
    </source>
</evidence>
<evidence type="ECO:0000313" key="3">
    <source>
        <dbReference type="Proteomes" id="UP000199550"/>
    </source>
</evidence>
<accession>A0A1I4DSL1</accession>
<dbReference type="EMBL" id="FOTF01000005">
    <property type="protein sequence ID" value="SFK96678.1"/>
    <property type="molecule type" value="Genomic_DNA"/>
</dbReference>
<keyword evidence="1" id="KW-0732">Signal</keyword>
<dbReference type="OrthoDB" id="7857490at2"/>
<feature type="signal peptide" evidence="1">
    <location>
        <begin position="1"/>
        <end position="19"/>
    </location>
</feature>
<dbReference type="STRING" id="195913.SAMN04488004_10554"/>